<proteinExistence type="predicted"/>
<reference evidence="3" key="1">
    <citation type="journal article" date="2016" name="Nat. Genet.">
        <title>A high-quality carrot genome assembly provides new insights into carotenoid accumulation and asterid genome evolution.</title>
        <authorList>
            <person name="Iorizzo M."/>
            <person name="Ellison S."/>
            <person name="Senalik D."/>
            <person name="Zeng P."/>
            <person name="Satapoomin P."/>
            <person name="Huang J."/>
            <person name="Bowman M."/>
            <person name="Iovene M."/>
            <person name="Sanseverino W."/>
            <person name="Cavagnaro P."/>
            <person name="Yildiz M."/>
            <person name="Macko-Podgorni A."/>
            <person name="Moranska E."/>
            <person name="Grzebelus E."/>
            <person name="Grzebelus D."/>
            <person name="Ashrafi H."/>
            <person name="Zheng Z."/>
            <person name="Cheng S."/>
            <person name="Spooner D."/>
            <person name="Van Deynze A."/>
            <person name="Simon P."/>
        </authorList>
    </citation>
    <scope>NUCLEOTIDE SEQUENCE [LARGE SCALE GENOMIC DNA]</scope>
    <source>
        <tissue evidence="3">Leaf</tissue>
    </source>
</reference>
<organism evidence="3">
    <name type="scientific">Daucus carota subsp. sativus</name>
    <name type="common">Carrot</name>
    <dbReference type="NCBI Taxonomy" id="79200"/>
    <lineage>
        <taxon>Eukaryota</taxon>
        <taxon>Viridiplantae</taxon>
        <taxon>Streptophyta</taxon>
        <taxon>Embryophyta</taxon>
        <taxon>Tracheophyta</taxon>
        <taxon>Spermatophyta</taxon>
        <taxon>Magnoliopsida</taxon>
        <taxon>eudicotyledons</taxon>
        <taxon>Gunneridae</taxon>
        <taxon>Pentapetalae</taxon>
        <taxon>asterids</taxon>
        <taxon>campanulids</taxon>
        <taxon>Apiales</taxon>
        <taxon>Apiaceae</taxon>
        <taxon>Apioideae</taxon>
        <taxon>Scandiceae</taxon>
        <taxon>Daucinae</taxon>
        <taxon>Daucus</taxon>
        <taxon>Daucus sect. Daucus</taxon>
    </lineage>
</organism>
<dbReference type="PANTHER" id="PTHR34568">
    <property type="entry name" value="RRM DOMAIN-CONTAINING PROTEIN"/>
    <property type="match status" value="1"/>
</dbReference>
<accession>A0A164ZEM3</accession>
<evidence type="ECO:0000259" key="2">
    <source>
        <dbReference type="Pfam" id="PF25896"/>
    </source>
</evidence>
<feature type="region of interest" description="Disordered" evidence="1">
    <location>
        <begin position="396"/>
        <end position="415"/>
    </location>
</feature>
<dbReference type="AlphaFoldDB" id="A0A164ZEM3"/>
<evidence type="ECO:0000313" key="3">
    <source>
        <dbReference type="EMBL" id="KZM95816.1"/>
    </source>
</evidence>
<evidence type="ECO:0000256" key="1">
    <source>
        <dbReference type="SAM" id="MobiDB-lite"/>
    </source>
</evidence>
<sequence length="455" mass="50020">MHAIRGSWVGQTFALARCHNSGEKKARSRPSKEERKELVVSFIKKYQLSNKGDFPSLTVTKREVGGSFYTIREIVREIIQENRVLGPAKSKIDEQDADNFFDHHPLGSVAMEPDIPTGSSNGPHIVDTSILPNTPQNTVESQFSGISEKCQELDNQKLDDGIIVNGNFYQSERTQGFGGKLENEPPIVRGDDILEKAVVIPKAKTSPLAADIIIETFPIKPVTNTIALDGDSGEPRVIAGTLEENESVNMNVETVNSVDILNTEDVQEKSSKFVDEKTNLNAEDEEADSSPEILNHSAREISTVLRVDDDRTDLEKKDILPAEIHGVSHDCRYITPLGTVLLPPRRIAAIALALFDSICQPKKQHTSVPNGTENLNPTLSGGFQVQSISEEVIATEKKSGIQNSSSSKKSSDPTLDRISLESWEANTDRSGGPQTNNLLEFVKACITAFVKFWSE</sequence>
<feature type="domain" description="AT3G52170-like helix-turn-helix" evidence="2">
    <location>
        <begin position="31"/>
        <end position="79"/>
    </location>
</feature>
<dbReference type="EMBL" id="LNRQ01000005">
    <property type="protein sequence ID" value="KZM95816.1"/>
    <property type="molecule type" value="Genomic_DNA"/>
</dbReference>
<comment type="caution">
    <text evidence="3">The sequence shown here is derived from an EMBL/GenBank/DDBJ whole genome shotgun (WGS) entry which is preliminary data.</text>
</comment>
<dbReference type="InterPro" id="IPR058941">
    <property type="entry name" value="HTH_AT3G52170-like"/>
</dbReference>
<gene>
    <name evidence="3" type="ORF">DCAR_019058</name>
</gene>
<protein>
    <recommendedName>
        <fullName evidence="2">AT3G52170-like helix-turn-helix domain-containing protein</fullName>
    </recommendedName>
</protein>
<dbReference type="STRING" id="79200.A0A164ZEM3"/>
<dbReference type="Gramene" id="KZM95816">
    <property type="protein sequence ID" value="KZM95816"/>
    <property type="gene ID" value="DCAR_019058"/>
</dbReference>
<dbReference type="Pfam" id="PF25896">
    <property type="entry name" value="HTH_AT3G52170"/>
    <property type="match status" value="1"/>
</dbReference>
<name>A0A164ZEM3_DAUCS</name>
<dbReference type="PANTHER" id="PTHR34568:SF1">
    <property type="entry name" value="DNA BINDING PROTEIN"/>
    <property type="match status" value="1"/>
</dbReference>
<dbReference type="InterPro" id="IPR058942">
    <property type="entry name" value="AT3G52170-like"/>
</dbReference>
<dbReference type="OMA" id="FALATCN"/>